<comment type="caution">
    <text evidence="2">The sequence shown here is derived from an EMBL/GenBank/DDBJ whole genome shotgun (WGS) entry which is preliminary data.</text>
</comment>
<evidence type="ECO:0000313" key="3">
    <source>
        <dbReference type="Proteomes" id="UP000317422"/>
    </source>
</evidence>
<name>A0A543NL46_9ACTN</name>
<dbReference type="EMBL" id="VFQC01000001">
    <property type="protein sequence ID" value="TQN32539.1"/>
    <property type="molecule type" value="Genomic_DNA"/>
</dbReference>
<evidence type="ECO:0000313" key="2">
    <source>
        <dbReference type="EMBL" id="TQN32539.1"/>
    </source>
</evidence>
<keyword evidence="3" id="KW-1185">Reference proteome</keyword>
<sequence length="748" mass="83438">MSKLSTILDYVDSGAMLLPEFQRGYVWNRDQVRSLMGSLYRNYPVGSLLVWDTEVDSSAARGNVGSGTGTRSLLLDGQQRITSLYGVMRGKAPAFFQGDPAAFTDLCFHVGSEEFKFYIASEMRDDPRWVDVSALFTDGLDATLDRLEDDLSRKEERRLTQLYNIRDRDLHVEPITGEEMTMDVVVDIFNRVNSGGTKLSKGDLALAKVCSDWPEARDTMRSYLNQWERAGMEFTLDWFLRCVTAVATGKAVFSSLEGISAERFASAMEAAANYIGKFLDTVGGRLGLDHDRVLMGRYAVPVVCRLLHLNGGDFTDARHRDRVLFWYVHAALRGRHTGSTETALARDYTVVEQGGIDGLTDELREWRGGTLQVRASDFEGHTKGSRFYPLLYLLTRVGSARDFHSGLPLHAQMLGRNSRLEVHHIFPKAQLRERYPHRLVNAIANFCFLTQDSNGRIGKRQPSVYFPEVEQRNPGVLESQWIPRDPGLWELETYEHFLAERTRMLARAANDFLDSLHDGSAAGSEARLEPVGTVPADHDAETWDVRVVQLDQLVAGLRELGYAEPERDREIAHPRTGAPIAVAEAYWPDGLQTGQGDPVVLELDPEEADLPELERAGIRCFTSADALREFARGDGAEPVEEPLPGGAAPQAEVLAAFHGALESACEQAARETSHHPGRLAAMLEERGALGTARTVLDTPQLSDDFVALAERDRLDLTVESVVLRNQEFTALFSTEQLERARQRLALLR</sequence>
<dbReference type="PANTHER" id="PTHR37292">
    <property type="entry name" value="VNG6097C"/>
    <property type="match status" value="1"/>
</dbReference>
<dbReference type="OrthoDB" id="9787127at2"/>
<protein>
    <recommendedName>
        <fullName evidence="1">GmrSD restriction endonucleases N-terminal domain-containing protein</fullName>
    </recommendedName>
</protein>
<proteinExistence type="predicted"/>
<dbReference type="RefSeq" id="WP_141924018.1">
    <property type="nucleotide sequence ID" value="NZ_VFQC01000001.1"/>
</dbReference>
<dbReference type="PANTHER" id="PTHR37292:SF2">
    <property type="entry name" value="DUF262 DOMAIN-CONTAINING PROTEIN"/>
    <property type="match status" value="1"/>
</dbReference>
<dbReference type="Proteomes" id="UP000317422">
    <property type="component" value="Unassembled WGS sequence"/>
</dbReference>
<evidence type="ECO:0000259" key="1">
    <source>
        <dbReference type="Pfam" id="PF03235"/>
    </source>
</evidence>
<accession>A0A543NL46</accession>
<reference evidence="2 3" key="1">
    <citation type="submission" date="2019-06" db="EMBL/GenBank/DDBJ databases">
        <title>Sequencing the genomes of 1000 actinobacteria strains.</title>
        <authorList>
            <person name="Klenk H.-P."/>
        </authorList>
    </citation>
    <scope>NUCLEOTIDE SEQUENCE [LARGE SCALE GENOMIC DNA]</scope>
    <source>
        <strain evidence="2 3">DSM 45015</strain>
    </source>
</reference>
<dbReference type="InterPro" id="IPR004919">
    <property type="entry name" value="GmrSD_N"/>
</dbReference>
<organism evidence="2 3">
    <name type="scientific">Haloactinospora alba</name>
    <dbReference type="NCBI Taxonomy" id="405555"/>
    <lineage>
        <taxon>Bacteria</taxon>
        <taxon>Bacillati</taxon>
        <taxon>Actinomycetota</taxon>
        <taxon>Actinomycetes</taxon>
        <taxon>Streptosporangiales</taxon>
        <taxon>Nocardiopsidaceae</taxon>
        <taxon>Haloactinospora</taxon>
    </lineage>
</organism>
<feature type="domain" description="GmrSD restriction endonucleases N-terminal" evidence="1">
    <location>
        <begin position="6"/>
        <end position="208"/>
    </location>
</feature>
<dbReference type="AlphaFoldDB" id="A0A543NL46"/>
<dbReference type="Pfam" id="PF03235">
    <property type="entry name" value="GmrSD_N"/>
    <property type="match status" value="1"/>
</dbReference>
<gene>
    <name evidence="2" type="ORF">FHX37_2509</name>
</gene>